<gene>
    <name evidence="1" type="ORF">MAMP_00058</name>
</gene>
<organism evidence="1 2">
    <name type="scientific">Methylophaga aminisulfidivorans MP</name>
    <dbReference type="NCBI Taxonomy" id="1026882"/>
    <lineage>
        <taxon>Bacteria</taxon>
        <taxon>Pseudomonadati</taxon>
        <taxon>Pseudomonadota</taxon>
        <taxon>Gammaproteobacteria</taxon>
        <taxon>Thiotrichales</taxon>
        <taxon>Piscirickettsiaceae</taxon>
        <taxon>Methylophaga</taxon>
    </lineage>
</organism>
<accession>F5T0P9</accession>
<evidence type="ECO:0000313" key="2">
    <source>
        <dbReference type="Proteomes" id="UP000003544"/>
    </source>
</evidence>
<reference evidence="1 2" key="1">
    <citation type="journal article" date="2011" name="J. Bacteriol.">
        <title>Draft genome sequence of Methylophaga aminisulfidivorans MP T.</title>
        <authorList>
            <person name="Han G.H."/>
            <person name="Kim W."/>
            <person name="Chun J."/>
            <person name="Kim S.W."/>
        </authorList>
    </citation>
    <scope>NUCLEOTIDE SEQUENCE [LARGE SCALE GENOMIC DNA]</scope>
    <source>
        <strain evidence="2">MP(T)</strain>
    </source>
</reference>
<dbReference type="AlphaFoldDB" id="F5T0P9"/>
<keyword evidence="2" id="KW-1185">Reference proteome</keyword>
<protein>
    <submittedName>
        <fullName evidence="1">Uncharacterized protein</fullName>
    </submittedName>
</protein>
<dbReference type="EMBL" id="AFIG01000002">
    <property type="protein sequence ID" value="EGL53839.1"/>
    <property type="molecule type" value="Genomic_DNA"/>
</dbReference>
<evidence type="ECO:0000313" key="1">
    <source>
        <dbReference type="EMBL" id="EGL53839.1"/>
    </source>
</evidence>
<sequence length="192" mass="22231">MAGEVFFSGYPLPNDMTSDVKYLNSRYALWQSEHLSYAGVYGYRGIGNVQEKVAKIEIIKDITVLEMPLNFHPASCFFEWKLQGNRYDVSYSNPRNDMSWDKEVTQPDHHIDKHFYEIISHLGFDRRISGFIRRSLDEDEYTTGSIYEFALMDRSAAKILSTANLPSTVDDFWMLIESQKQIGKSLESALFK</sequence>
<proteinExistence type="predicted"/>
<comment type="caution">
    <text evidence="1">The sequence shown here is derived from an EMBL/GenBank/DDBJ whole genome shotgun (WGS) entry which is preliminary data.</text>
</comment>
<dbReference type="Proteomes" id="UP000003544">
    <property type="component" value="Unassembled WGS sequence"/>
</dbReference>
<name>F5T0P9_9GAMM</name>